<dbReference type="Proteomes" id="UP000035680">
    <property type="component" value="Unassembled WGS sequence"/>
</dbReference>
<keyword evidence="2" id="KW-0732">Signal</keyword>
<keyword evidence="3" id="KW-1185">Reference proteome</keyword>
<reference evidence="3" key="1">
    <citation type="submission" date="2014-07" db="EMBL/GenBank/DDBJ databases">
        <authorList>
            <person name="Martin A.A"/>
            <person name="De Silva N."/>
        </authorList>
    </citation>
    <scope>NUCLEOTIDE SEQUENCE</scope>
</reference>
<reference evidence="4" key="2">
    <citation type="submission" date="2015-08" db="UniProtKB">
        <authorList>
            <consortium name="WormBaseParasite"/>
        </authorList>
    </citation>
    <scope>IDENTIFICATION</scope>
</reference>
<proteinExistence type="predicted"/>
<evidence type="ECO:0000313" key="3">
    <source>
        <dbReference type="Proteomes" id="UP000035680"/>
    </source>
</evidence>
<organism evidence="3 4">
    <name type="scientific">Strongyloides venezuelensis</name>
    <name type="common">Threadworm</name>
    <dbReference type="NCBI Taxonomy" id="75913"/>
    <lineage>
        <taxon>Eukaryota</taxon>
        <taxon>Metazoa</taxon>
        <taxon>Ecdysozoa</taxon>
        <taxon>Nematoda</taxon>
        <taxon>Chromadorea</taxon>
        <taxon>Rhabditida</taxon>
        <taxon>Tylenchina</taxon>
        <taxon>Panagrolaimomorpha</taxon>
        <taxon>Strongyloidoidea</taxon>
        <taxon>Strongyloididae</taxon>
        <taxon>Strongyloides</taxon>
    </lineage>
</organism>
<dbReference type="WBParaSite" id="SVE_1835600.1">
    <property type="protein sequence ID" value="SVE_1835600.1"/>
    <property type="gene ID" value="SVE_1835600"/>
</dbReference>
<dbReference type="AlphaFoldDB" id="A0A0K0G0X0"/>
<evidence type="ECO:0000313" key="4">
    <source>
        <dbReference type="WBParaSite" id="SVE_1835600.1"/>
    </source>
</evidence>
<keyword evidence="1" id="KW-0472">Membrane</keyword>
<name>A0A0K0G0X0_STRVS</name>
<accession>A0A0K0G0X0</accession>
<keyword evidence="1" id="KW-0812">Transmembrane</keyword>
<keyword evidence="1" id="KW-1133">Transmembrane helix</keyword>
<evidence type="ECO:0000256" key="1">
    <source>
        <dbReference type="SAM" id="Phobius"/>
    </source>
</evidence>
<feature type="signal peptide" evidence="2">
    <location>
        <begin position="1"/>
        <end position="19"/>
    </location>
</feature>
<feature type="chain" id="PRO_5005330362" evidence="2">
    <location>
        <begin position="20"/>
        <end position="92"/>
    </location>
</feature>
<feature type="transmembrane region" description="Helical" evidence="1">
    <location>
        <begin position="56"/>
        <end position="77"/>
    </location>
</feature>
<sequence length="92" mass="10385">MRMFTIFTGVLFLLLLSNALEGDERYENIVFDDELEVITVSQSLQEKEDIDEIKDIVTIAAFINTLLACIIMTIVTYNDITIKPPTGNINLS</sequence>
<protein>
    <submittedName>
        <fullName evidence="4">Hypotheticial protein</fullName>
    </submittedName>
</protein>
<evidence type="ECO:0000256" key="2">
    <source>
        <dbReference type="SAM" id="SignalP"/>
    </source>
</evidence>